<dbReference type="PROSITE" id="PS00211">
    <property type="entry name" value="ABC_TRANSPORTER_1"/>
    <property type="match status" value="1"/>
</dbReference>
<dbReference type="GO" id="GO:0016887">
    <property type="term" value="F:ATP hydrolysis activity"/>
    <property type="evidence" value="ECO:0007669"/>
    <property type="project" value="InterPro"/>
</dbReference>
<feature type="domain" description="ABC transporter" evidence="3">
    <location>
        <begin position="2"/>
        <end position="230"/>
    </location>
</feature>
<dbReference type="InterPro" id="IPR003439">
    <property type="entry name" value="ABC_transporter-like_ATP-bd"/>
</dbReference>
<name>A0A3A9K6P1_9BACI</name>
<gene>
    <name evidence="4" type="ORF">CR203_18145</name>
</gene>
<dbReference type="AlphaFoldDB" id="A0A3A9K6P1"/>
<dbReference type="SMART" id="SM00382">
    <property type="entry name" value="AAA"/>
    <property type="match status" value="1"/>
</dbReference>
<proteinExistence type="predicted"/>
<accession>A0A3A9K6P1</accession>
<keyword evidence="5" id="KW-1185">Reference proteome</keyword>
<dbReference type="InterPro" id="IPR017871">
    <property type="entry name" value="ABC_transporter-like_CS"/>
</dbReference>
<evidence type="ECO:0000313" key="5">
    <source>
        <dbReference type="Proteomes" id="UP000281498"/>
    </source>
</evidence>
<keyword evidence="1" id="KW-0547">Nucleotide-binding</keyword>
<dbReference type="Proteomes" id="UP000281498">
    <property type="component" value="Unassembled WGS sequence"/>
</dbReference>
<dbReference type="InterPro" id="IPR003593">
    <property type="entry name" value="AAA+_ATPase"/>
</dbReference>
<dbReference type="InterPro" id="IPR027417">
    <property type="entry name" value="P-loop_NTPase"/>
</dbReference>
<dbReference type="RefSeq" id="WP_110934933.1">
    <property type="nucleotide sequence ID" value="NZ_KZ614146.1"/>
</dbReference>
<dbReference type="PANTHER" id="PTHR43582">
    <property type="entry name" value="LINEARMYCIN RESISTANCE ATP-BINDING PROTEIN LNRL"/>
    <property type="match status" value="1"/>
</dbReference>
<evidence type="ECO:0000313" key="4">
    <source>
        <dbReference type="EMBL" id="RKL65991.1"/>
    </source>
</evidence>
<evidence type="ECO:0000259" key="3">
    <source>
        <dbReference type="PROSITE" id="PS50893"/>
    </source>
</evidence>
<dbReference type="GO" id="GO:0005524">
    <property type="term" value="F:ATP binding"/>
    <property type="evidence" value="ECO:0007669"/>
    <property type="project" value="UniProtKB-KW"/>
</dbReference>
<dbReference type="PANTHER" id="PTHR43582:SF2">
    <property type="entry name" value="LINEARMYCIN RESISTANCE ATP-BINDING PROTEIN LNRL"/>
    <property type="match status" value="1"/>
</dbReference>
<dbReference type="Pfam" id="PF00005">
    <property type="entry name" value="ABC_tran"/>
    <property type="match status" value="1"/>
</dbReference>
<dbReference type="OrthoDB" id="9804819at2"/>
<sequence>MLEVSDLSLGYGKGKGITNIGFQLEPGDRLAVLGANGAGKTTLLKLLGTVLKPSKGKIFLHGQSFSSNLKITRQQIGYVPQDIALFSELTVKQELDFWRGIAPKRIHASKVDEVAGIIGITDLLHRNINELSGGMKRKINLAVALLHGPDVLVMDEPTAGIDIQSKLEIMKFLKSWSEKGKIIILASHDMEEIHYLTDKVLILKHGEKQFFGSVEEMNQSFNGASEALSFSEKVAQLGGW</sequence>
<dbReference type="CDD" id="cd03230">
    <property type="entry name" value="ABC_DR_subfamily_A"/>
    <property type="match status" value="1"/>
</dbReference>
<evidence type="ECO:0000256" key="2">
    <source>
        <dbReference type="ARBA" id="ARBA00022840"/>
    </source>
</evidence>
<dbReference type="Gene3D" id="3.40.50.300">
    <property type="entry name" value="P-loop containing nucleotide triphosphate hydrolases"/>
    <property type="match status" value="1"/>
</dbReference>
<keyword evidence="2 4" id="KW-0067">ATP-binding</keyword>
<reference evidence="4 5" key="1">
    <citation type="submission" date="2017-10" db="EMBL/GenBank/DDBJ databases">
        <title>Bacillus sp. nov., a halophilic bacterium isolated from a Keqin Lake.</title>
        <authorList>
            <person name="Wang H."/>
        </authorList>
    </citation>
    <scope>NUCLEOTIDE SEQUENCE [LARGE SCALE GENOMIC DNA]</scope>
    <source>
        <strain evidence="4 5">KCTC 13187</strain>
    </source>
</reference>
<dbReference type="SUPFAM" id="SSF52540">
    <property type="entry name" value="P-loop containing nucleoside triphosphate hydrolases"/>
    <property type="match status" value="1"/>
</dbReference>
<evidence type="ECO:0000256" key="1">
    <source>
        <dbReference type="ARBA" id="ARBA00022741"/>
    </source>
</evidence>
<comment type="caution">
    <text evidence="4">The sequence shown here is derived from an EMBL/GenBank/DDBJ whole genome shotgun (WGS) entry which is preliminary data.</text>
</comment>
<protein>
    <submittedName>
        <fullName evidence="4">ABC transporter ATP-binding protein</fullName>
    </submittedName>
</protein>
<organism evidence="4 5">
    <name type="scientific">Salipaludibacillus neizhouensis</name>
    <dbReference type="NCBI Taxonomy" id="885475"/>
    <lineage>
        <taxon>Bacteria</taxon>
        <taxon>Bacillati</taxon>
        <taxon>Bacillota</taxon>
        <taxon>Bacilli</taxon>
        <taxon>Bacillales</taxon>
        <taxon>Bacillaceae</taxon>
    </lineage>
</organism>
<dbReference type="PROSITE" id="PS50893">
    <property type="entry name" value="ABC_TRANSPORTER_2"/>
    <property type="match status" value="1"/>
</dbReference>
<dbReference type="EMBL" id="PDOE01000010">
    <property type="protein sequence ID" value="RKL65991.1"/>
    <property type="molecule type" value="Genomic_DNA"/>
</dbReference>